<gene>
    <name evidence="2" type="ORF">RFULGI_LOCUS13467</name>
</gene>
<dbReference type="PANTHER" id="PTHR37508:SF1">
    <property type="entry name" value="TRANSMEMBRANE PROTEIN"/>
    <property type="match status" value="1"/>
</dbReference>
<organism evidence="2 3">
    <name type="scientific">Racocetra fulgida</name>
    <dbReference type="NCBI Taxonomy" id="60492"/>
    <lineage>
        <taxon>Eukaryota</taxon>
        <taxon>Fungi</taxon>
        <taxon>Fungi incertae sedis</taxon>
        <taxon>Mucoromycota</taxon>
        <taxon>Glomeromycotina</taxon>
        <taxon>Glomeromycetes</taxon>
        <taxon>Diversisporales</taxon>
        <taxon>Gigasporaceae</taxon>
        <taxon>Racocetra</taxon>
    </lineage>
</organism>
<dbReference type="EMBL" id="CAJVPZ010035456">
    <property type="protein sequence ID" value="CAG8749113.1"/>
    <property type="molecule type" value="Genomic_DNA"/>
</dbReference>
<dbReference type="Proteomes" id="UP000789396">
    <property type="component" value="Unassembled WGS sequence"/>
</dbReference>
<accession>A0A9N9IT64</accession>
<feature type="non-terminal residue" evidence="2">
    <location>
        <position position="242"/>
    </location>
</feature>
<reference evidence="2" key="1">
    <citation type="submission" date="2021-06" db="EMBL/GenBank/DDBJ databases">
        <authorList>
            <person name="Kallberg Y."/>
            <person name="Tangrot J."/>
            <person name="Rosling A."/>
        </authorList>
    </citation>
    <scope>NUCLEOTIDE SEQUENCE</scope>
    <source>
        <strain evidence="2">IN212</strain>
    </source>
</reference>
<comment type="caution">
    <text evidence="2">The sequence shown here is derived from an EMBL/GenBank/DDBJ whole genome shotgun (WGS) entry which is preliminary data.</text>
</comment>
<dbReference type="OrthoDB" id="5989238at2759"/>
<dbReference type="PANTHER" id="PTHR37508">
    <property type="entry name" value="TRANSMEMBRANE PROTEIN"/>
    <property type="match status" value="1"/>
</dbReference>
<evidence type="ECO:0000256" key="1">
    <source>
        <dbReference type="SAM" id="Coils"/>
    </source>
</evidence>
<evidence type="ECO:0000313" key="3">
    <source>
        <dbReference type="Proteomes" id="UP000789396"/>
    </source>
</evidence>
<evidence type="ECO:0000313" key="2">
    <source>
        <dbReference type="EMBL" id="CAG8749113.1"/>
    </source>
</evidence>
<protein>
    <submittedName>
        <fullName evidence="2">6459_t:CDS:1</fullName>
    </submittedName>
</protein>
<name>A0A9N9IT64_9GLOM</name>
<keyword evidence="1" id="KW-0175">Coiled coil</keyword>
<proteinExistence type="predicted"/>
<keyword evidence="3" id="KW-1185">Reference proteome</keyword>
<sequence length="242" mass="27833">MDNSEETNILITTNNVSEPFNLLEYPKADTELVKYHRDKMFREMEIQNLVTKFNLLGDLIRMAENASINQTEIHLKVREVGHKVLRLCGDTCVAIQAFETASDQVLESLQTAYDYLLNACEDEAIINIQSIDKTAEAMQNIAEDLKKSAEEAGKDARLAAGDTLKAEENQKIHRIRTETEQKIEVLKDLRRDKELAHEEKMKHLKEREKNIARQMETMENIKKLAEEAQIFKDDISNQITKA</sequence>
<dbReference type="AlphaFoldDB" id="A0A9N9IT64"/>
<feature type="coiled-coil region" evidence="1">
    <location>
        <begin position="186"/>
        <end position="224"/>
    </location>
</feature>